<reference evidence="4" key="2">
    <citation type="submission" date="2025-08" db="UniProtKB">
        <authorList>
            <consortium name="RefSeq"/>
        </authorList>
    </citation>
    <scope>IDENTIFICATION</scope>
    <source>
        <tissue evidence="4">Leaf</tissue>
    </source>
</reference>
<dbReference type="eggNOG" id="KOG1515">
    <property type="taxonomic scope" value="Eukaryota"/>
</dbReference>
<protein>
    <submittedName>
        <fullName evidence="4">2-hydroxyisoflavanone dehydratase-like</fullName>
    </submittedName>
</protein>
<sequence>KESLNSYAVEVAIFSCKQVGNLYILKGFKVSEYSLAPEHPLHVIYDDSWTALQWVTAHVLENPGLKKEPWLIDHADFRKIFVGGDSAGGNIAHNVILRAGVEGLNGGVKILGGILSFPYFQRKQGR</sequence>
<dbReference type="Pfam" id="PF07859">
    <property type="entry name" value="Abhydrolase_3"/>
    <property type="match status" value="1"/>
</dbReference>
<dbReference type="KEGG" id="nsy:104247434"/>
<organism evidence="3 4">
    <name type="scientific">Nicotiana sylvestris</name>
    <name type="common">Wood tobacco</name>
    <name type="synonym">South American tobacco</name>
    <dbReference type="NCBI Taxonomy" id="4096"/>
    <lineage>
        <taxon>Eukaryota</taxon>
        <taxon>Viridiplantae</taxon>
        <taxon>Streptophyta</taxon>
        <taxon>Embryophyta</taxon>
        <taxon>Tracheophyta</taxon>
        <taxon>Spermatophyta</taxon>
        <taxon>Magnoliopsida</taxon>
        <taxon>eudicotyledons</taxon>
        <taxon>Gunneridae</taxon>
        <taxon>Pentapetalae</taxon>
        <taxon>asterids</taxon>
        <taxon>lamiids</taxon>
        <taxon>Solanales</taxon>
        <taxon>Solanaceae</taxon>
        <taxon>Nicotianoideae</taxon>
        <taxon>Nicotianeae</taxon>
        <taxon>Nicotiana</taxon>
    </lineage>
</organism>
<dbReference type="SUPFAM" id="SSF53474">
    <property type="entry name" value="alpha/beta-Hydrolases"/>
    <property type="match status" value="1"/>
</dbReference>
<name>A0A1U7YSF9_NICSY</name>
<accession>A0A1U7YSF9</accession>
<evidence type="ECO:0000256" key="1">
    <source>
        <dbReference type="ARBA" id="ARBA00010515"/>
    </source>
</evidence>
<dbReference type="RefSeq" id="XP_009801760.1">
    <property type="nucleotide sequence ID" value="XM_009803458.1"/>
</dbReference>
<dbReference type="AlphaFoldDB" id="A0A1U7YSF9"/>
<reference evidence="3" key="1">
    <citation type="journal article" date="2013" name="Genome Biol.">
        <title>Reference genomes and transcriptomes of Nicotiana sylvestris and Nicotiana tomentosiformis.</title>
        <authorList>
            <person name="Sierro N."/>
            <person name="Battey J.N."/>
            <person name="Ouadi S."/>
            <person name="Bovet L."/>
            <person name="Goepfert S."/>
            <person name="Bakaher N."/>
            <person name="Peitsch M.C."/>
            <person name="Ivanov N.V."/>
        </authorList>
    </citation>
    <scope>NUCLEOTIDE SEQUENCE [LARGE SCALE GENOMIC DNA]</scope>
</reference>
<dbReference type="Proteomes" id="UP000189701">
    <property type="component" value="Unplaced"/>
</dbReference>
<gene>
    <name evidence="4" type="primary">LOC104247434</name>
</gene>
<dbReference type="PANTHER" id="PTHR23024">
    <property type="entry name" value="ARYLACETAMIDE DEACETYLASE"/>
    <property type="match status" value="1"/>
</dbReference>
<evidence type="ECO:0000313" key="3">
    <source>
        <dbReference type="Proteomes" id="UP000189701"/>
    </source>
</evidence>
<dbReference type="InterPro" id="IPR050466">
    <property type="entry name" value="Carboxylest/Gibb_receptor"/>
</dbReference>
<dbReference type="InterPro" id="IPR013094">
    <property type="entry name" value="AB_hydrolase_3"/>
</dbReference>
<dbReference type="STRING" id="4096.A0A1U7YSF9"/>
<dbReference type="GeneID" id="104247434"/>
<dbReference type="PANTHER" id="PTHR23024:SF551">
    <property type="entry name" value="2-HYDROXYISOFLAVANONE DEHYDRATASE-LIKE"/>
    <property type="match status" value="1"/>
</dbReference>
<proteinExistence type="inferred from homology"/>
<keyword evidence="3" id="KW-1185">Reference proteome</keyword>
<dbReference type="GO" id="GO:0016787">
    <property type="term" value="F:hydrolase activity"/>
    <property type="evidence" value="ECO:0007669"/>
    <property type="project" value="InterPro"/>
</dbReference>
<dbReference type="Gene3D" id="3.40.50.1820">
    <property type="entry name" value="alpha/beta hydrolase"/>
    <property type="match status" value="1"/>
</dbReference>
<dbReference type="InterPro" id="IPR029058">
    <property type="entry name" value="AB_hydrolase_fold"/>
</dbReference>
<feature type="domain" description="Alpha/beta hydrolase fold-3" evidence="2">
    <location>
        <begin position="32"/>
        <end position="118"/>
    </location>
</feature>
<evidence type="ECO:0000259" key="2">
    <source>
        <dbReference type="Pfam" id="PF07859"/>
    </source>
</evidence>
<evidence type="ECO:0000313" key="4">
    <source>
        <dbReference type="RefSeq" id="XP_009801760.1"/>
    </source>
</evidence>
<comment type="similarity">
    <text evidence="1">Belongs to the 'GDXG' lipolytic enzyme family.</text>
</comment>
<feature type="non-terminal residue" evidence="4">
    <location>
        <position position="1"/>
    </location>
</feature>